<dbReference type="Proteomes" id="UP000001227">
    <property type="component" value="Chromosome"/>
</dbReference>
<evidence type="ECO:0000256" key="2">
    <source>
        <dbReference type="ARBA" id="ARBA00006434"/>
    </source>
</evidence>
<evidence type="ECO:0000256" key="4">
    <source>
        <dbReference type="ARBA" id="ARBA00022989"/>
    </source>
</evidence>
<keyword evidence="4 6" id="KW-1133">Transmembrane helix</keyword>
<dbReference type="SUPFAM" id="SSF109604">
    <property type="entry name" value="HD-domain/PDEase-like"/>
    <property type="match status" value="1"/>
</dbReference>
<feature type="transmembrane region" description="Helical" evidence="6">
    <location>
        <begin position="571"/>
        <end position="591"/>
    </location>
</feature>
<sequence length="1116" mass="125553">MPHISIDVILFSIFLLINLAIGLLAGGRAKNLREYSIGNKNFSTAALTSTIVATWISGSFMTFKLTKIYSEGWYFILAIICDNFTLLFTGLFLAARMGEFLKNNSVAEALGDLYGKSVRIITAICGILISIGGVAIQFKVSAKVLSILFGVNDIYSTIAAASIVIIYAALGGIRAVTFTDIMQFFAFGTFIPLLTLTIWNGIKDHTAIIHAIQNSPQFDYNTLIGSPKRLASCFALMLFYFIPGFEPAIFQRVTMAINTGQVKRSFTYSFFLCTAITLFSIWIGILILGTNSQLQPDQIFNYIVNSYTYPGLKGLILIGTMSMVMSTADSHINSAAVLFANDIIKPLKLAVSQEVRIAKVFTFFLGALALLLALYKTDFLELVLLAWGLYMPIVTVPLLLAVFGFRSTTKPVLIGMAAGFITVLLWDKLLADTQINSVIPGMLANLVFLMGSHYMLKSSGGWVGIKDPYPLLVARQERQDAWKKIIDAIKNPNILSYLKRNLPEKEIIYSLFGLYVLGATYASFFTISTEVVANYQKLYDYIAHSALIITACFITYPAWPHTLKNNRFIAVAWPLAICYILFIAGTILMVMSGFHQVQVMLFILNIVLTALLLDWKLMLVVVISGILSSIGVFYFYIGYIPIIKVDGVYLQFKAIYGLPLFISFLLAIISFRQTKDQLVDQTNYLLLAQKKFQDRLVEVANYREELLKELQPEELKIFDQATSAYLKQAIYRVRDYVRLDVSESYIDKLLSEVKILVKVHAIKPRPQILIRNYTSHKKLHADIPKIKQLLVNSISYIQSYNLHNVPIIITIEDTRLGYELSHIEGYAKKVEALRITVTIERQIPALQEVYISKEQENFNNSLSMTVEILPLVENVRIIDAHYGYIDQDQNRLHMYVIPVNVREVRGKVMELIKKSAAVDPLELVHPLAVQLEDELITKLQDTSIDITVIKRTLEVIKKYHGGTKRHSGEPYFTHPIAVAIILLDYTQDQDAIVAALLHDTVEDTSLSLAHIQAMFGEKVGFLVGKGTNLESKLKRINLVDHENLHRLMNYEDERAALIKLVDRLHNMRTIEGHPSLTKQKRIAGETLAFFVPMSRHLRLDTLAQELEKLSVAVLGK</sequence>
<dbReference type="Pfam" id="PF13328">
    <property type="entry name" value="HD_4"/>
    <property type="match status" value="1"/>
</dbReference>
<dbReference type="CDD" id="cd00077">
    <property type="entry name" value="HDc"/>
    <property type="match status" value="1"/>
</dbReference>
<organism evidence="8 9">
    <name type="scientific">Amoebophilus asiaticus (strain 5a2)</name>
    <dbReference type="NCBI Taxonomy" id="452471"/>
    <lineage>
        <taxon>Bacteria</taxon>
        <taxon>Pseudomonadati</taxon>
        <taxon>Bacteroidota</taxon>
        <taxon>Cytophagia</taxon>
        <taxon>Cytophagales</taxon>
        <taxon>Amoebophilaceae</taxon>
        <taxon>Candidatus Amoebophilus</taxon>
    </lineage>
</organism>
<accession>B3ET09</accession>
<feature type="transmembrane region" description="Helical" evidence="6">
    <location>
        <begin position="357"/>
        <end position="375"/>
    </location>
</feature>
<dbReference type="STRING" id="452471.Aasi_1009"/>
<evidence type="ECO:0000259" key="7">
    <source>
        <dbReference type="PROSITE" id="PS51831"/>
    </source>
</evidence>
<dbReference type="CDD" id="cd10322">
    <property type="entry name" value="SLC5sbd"/>
    <property type="match status" value="1"/>
</dbReference>
<dbReference type="InterPro" id="IPR038377">
    <property type="entry name" value="Na/Glc_symporter_sf"/>
</dbReference>
<feature type="transmembrane region" description="Helical" evidence="6">
    <location>
        <begin position="307"/>
        <end position="325"/>
    </location>
</feature>
<keyword evidence="3 6" id="KW-0812">Transmembrane</keyword>
<evidence type="ECO:0000256" key="5">
    <source>
        <dbReference type="ARBA" id="ARBA00023136"/>
    </source>
</evidence>
<feature type="transmembrane region" description="Helical" evidence="6">
    <location>
        <begin position="654"/>
        <end position="671"/>
    </location>
</feature>
<feature type="transmembrane region" description="Helical" evidence="6">
    <location>
        <begin position="437"/>
        <end position="456"/>
    </location>
</feature>
<dbReference type="Pfam" id="PF00474">
    <property type="entry name" value="SSF"/>
    <property type="match status" value="1"/>
</dbReference>
<dbReference type="InterPro" id="IPR003607">
    <property type="entry name" value="HD/PDEase_dom"/>
</dbReference>
<proteinExistence type="inferred from homology"/>
<protein>
    <recommendedName>
        <fullName evidence="7">HD domain-containing protein</fullName>
    </recommendedName>
</protein>
<name>B3ET09_AMOA5</name>
<dbReference type="PROSITE" id="PS51831">
    <property type="entry name" value="HD"/>
    <property type="match status" value="1"/>
</dbReference>
<evidence type="ECO:0000256" key="3">
    <source>
        <dbReference type="ARBA" id="ARBA00022692"/>
    </source>
</evidence>
<dbReference type="SMART" id="SM00471">
    <property type="entry name" value="HDc"/>
    <property type="match status" value="1"/>
</dbReference>
<feature type="transmembrane region" description="Helical" evidence="6">
    <location>
        <begin position="144"/>
        <end position="170"/>
    </location>
</feature>
<dbReference type="EMBL" id="CP001102">
    <property type="protein sequence ID" value="ACE06361.1"/>
    <property type="molecule type" value="Genomic_DNA"/>
</dbReference>
<feature type="transmembrane region" description="Helical" evidence="6">
    <location>
        <begin position="541"/>
        <end position="559"/>
    </location>
</feature>
<feature type="transmembrane region" description="Helical" evidence="6">
    <location>
        <begin position="507"/>
        <end position="529"/>
    </location>
</feature>
<evidence type="ECO:0000256" key="6">
    <source>
        <dbReference type="SAM" id="Phobius"/>
    </source>
</evidence>
<evidence type="ECO:0000256" key="1">
    <source>
        <dbReference type="ARBA" id="ARBA00004141"/>
    </source>
</evidence>
<dbReference type="KEGG" id="aas:Aasi_1009"/>
<dbReference type="PROSITE" id="PS50283">
    <property type="entry name" value="NA_SOLUT_SYMP_3"/>
    <property type="match status" value="1"/>
</dbReference>
<gene>
    <name evidence="8" type="ordered locus">Aasi_1009</name>
</gene>
<dbReference type="RefSeq" id="WP_012473124.1">
    <property type="nucleotide sequence ID" value="NC_010830.1"/>
</dbReference>
<comment type="similarity">
    <text evidence="2">Belongs to the sodium:solute symporter (SSF) (TC 2.A.21) family.</text>
</comment>
<feature type="transmembrane region" description="Helical" evidence="6">
    <location>
        <begin position="6"/>
        <end position="29"/>
    </location>
</feature>
<feature type="transmembrane region" description="Helical" evidence="6">
    <location>
        <begin position="597"/>
        <end position="613"/>
    </location>
</feature>
<keyword evidence="5 6" id="KW-0472">Membrane</keyword>
<evidence type="ECO:0000313" key="9">
    <source>
        <dbReference type="Proteomes" id="UP000001227"/>
    </source>
</evidence>
<feature type="transmembrane region" description="Helical" evidence="6">
    <location>
        <begin position="182"/>
        <end position="202"/>
    </location>
</feature>
<feature type="transmembrane region" description="Helical" evidence="6">
    <location>
        <begin position="229"/>
        <end position="245"/>
    </location>
</feature>
<keyword evidence="9" id="KW-1185">Reference proteome</keyword>
<dbReference type="AlphaFoldDB" id="B3ET09"/>
<dbReference type="eggNOG" id="COG0591">
    <property type="taxonomic scope" value="Bacteria"/>
</dbReference>
<dbReference type="eggNOG" id="COG0317">
    <property type="taxonomic scope" value="Bacteria"/>
</dbReference>
<feature type="transmembrane region" description="Helical" evidence="6">
    <location>
        <begin position="120"/>
        <end position="138"/>
    </location>
</feature>
<dbReference type="PANTHER" id="PTHR21262:SF31">
    <property type="entry name" value="GTP PYROPHOSPHOKINASE"/>
    <property type="match status" value="1"/>
</dbReference>
<feature type="domain" description="HD" evidence="7">
    <location>
        <begin position="971"/>
        <end position="1067"/>
    </location>
</feature>
<comment type="subcellular location">
    <subcellularLocation>
        <location evidence="1">Membrane</location>
        <topology evidence="1">Multi-pass membrane protein</topology>
    </subcellularLocation>
</comment>
<dbReference type="InterPro" id="IPR006674">
    <property type="entry name" value="HD_domain"/>
</dbReference>
<dbReference type="Gene3D" id="1.10.3210.10">
    <property type="entry name" value="Hypothetical protein af1432"/>
    <property type="match status" value="1"/>
</dbReference>
<dbReference type="GO" id="GO:0022857">
    <property type="term" value="F:transmembrane transporter activity"/>
    <property type="evidence" value="ECO:0007669"/>
    <property type="project" value="InterPro"/>
</dbReference>
<feature type="transmembrane region" description="Helical" evidence="6">
    <location>
        <begin position="41"/>
        <end position="61"/>
    </location>
</feature>
<feature type="transmembrane region" description="Helical" evidence="6">
    <location>
        <begin position="412"/>
        <end position="431"/>
    </location>
</feature>
<dbReference type="InterPro" id="IPR001734">
    <property type="entry name" value="Na/solute_symporter"/>
</dbReference>
<dbReference type="HOGENOM" id="CLU_009319_0_0_10"/>
<reference evidence="8 9" key="1">
    <citation type="journal article" date="2010" name="J. Bacteriol.">
        <title>The genome of the amoeba symbiont 'Candidatus Amoebophilus asiaticus' reveals common mechanisms for host cell interaction among amoeba-associated bacteria.</title>
        <authorList>
            <person name="Schmitz-Esser S."/>
            <person name="Tischler P."/>
            <person name="Arnold R."/>
            <person name="Montanaro J."/>
            <person name="Wagner M."/>
            <person name="Rattei T."/>
            <person name="Horn M."/>
        </authorList>
    </citation>
    <scope>NUCLEOTIDE SEQUENCE [LARGE SCALE GENOMIC DNA]</scope>
    <source>
        <strain evidence="8 9">5a2</strain>
    </source>
</reference>
<dbReference type="GO" id="GO:0016020">
    <property type="term" value="C:membrane"/>
    <property type="evidence" value="ECO:0007669"/>
    <property type="project" value="UniProtKB-SubCell"/>
</dbReference>
<feature type="transmembrane region" description="Helical" evidence="6">
    <location>
        <begin position="266"/>
        <end position="287"/>
    </location>
</feature>
<feature type="transmembrane region" description="Helical" evidence="6">
    <location>
        <begin position="620"/>
        <end position="642"/>
    </location>
</feature>
<dbReference type="OrthoDB" id="9814523at2"/>
<feature type="transmembrane region" description="Helical" evidence="6">
    <location>
        <begin position="387"/>
        <end position="405"/>
    </location>
</feature>
<evidence type="ECO:0000313" key="8">
    <source>
        <dbReference type="EMBL" id="ACE06361.1"/>
    </source>
</evidence>
<dbReference type="Gene3D" id="1.20.1730.10">
    <property type="entry name" value="Sodium/glucose cotransporter"/>
    <property type="match status" value="1"/>
</dbReference>
<dbReference type="PANTHER" id="PTHR21262">
    <property type="entry name" value="GUANOSINE-3',5'-BIS DIPHOSPHATE 3'-PYROPHOSPHOHYDROLASE"/>
    <property type="match status" value="1"/>
</dbReference>
<feature type="transmembrane region" description="Helical" evidence="6">
    <location>
        <begin position="73"/>
        <end position="95"/>
    </location>
</feature>